<dbReference type="InterPro" id="IPR001374">
    <property type="entry name" value="R3H_dom"/>
</dbReference>
<feature type="domain" description="R3H" evidence="4">
    <location>
        <begin position="123"/>
        <end position="192"/>
    </location>
</feature>
<sequence length="1359" mass="148867">MSGRDRTTDGVGGGRSRGGGGGRSAGRGGGGSRRRPQGHHPQSAPATPVKQRNEINDAAAAAAGANHGGRGGGQSRSRAASTPSSSSFSSQRPHRRLQHQSTTSSFPSKRDGERGASAHTVSEEYRIQLTRVLMNLRETTDGADGGRDSITLPSDLTNTQRKFVHELSKQLGLKSKSYGKGEDRKVVVSKVLGGGGVGFGLTTGGNGEKKNGGSLPTEADYKQVPRIYVGRRGEEALRKHLSKFPPSAKEEAESRETGSSMVLRYSEISNNDQTSLDLVRPERVRDDIRNARQRRDQKRQHERMVQQRIQSHQQAKQQMRSHSLYSTMIKQRSSLPAFGYARDICDVLRNKRNQVVILTGDTGCGKSTQVPQFLLDDPEIGPSCNILITQPRRISAISVAERVASERCESVGQSVGYSVRLEGCASRRTQLLFCTPGVLMKRLHPNNSDRDDDLGVSVDGGGGDAAGIHRLSEYTHIIMDEIHERDKNTEFLMIALQDLLEAREDLKLILMSATMPTRDLAEYWCGVGRRRWSRLLQERDDLRQNNTCPEDRDDEIGGNESLPRALDDENSGDDNGAAMPVEINIPGRTFPVQEFFLEDVLLMTGFVNEAHAEAPDMAQIESDLLSLLGGSRNYSSSGKNETVRSGAPQSLVWAESSLTCVMCNQSGFKCAEELGTHIALCDGGGGVSMLELEDRVRSVDVDLIGGFDKLCNVASTSSSVPEGEDYVSDDAADDRVCVDNIMEDDMEDYDDEEEGCGLIGGKWDGQSPFGNDTAVPANKPTLTEDELLNRYQTMYDDEEINYDLLLALVRYVNQSSYGDGAILIFFSGWADISEFLMVLESTPPFNDRTQFVLYPLHSGIPSKEQRQVFIKPPRGVRKIILATNIAETSLTIEDVAFVIDTGRAKEKSYDPHLKTSTLQESWISQASAKQRKGRAGRCKAGVCFHLFSKRRHASMRPFVESELIRTPLEEICLQCKQLKLAPGGPDDPDGIPAFLSKAMTPPHSKSVMNALELLCALGAMDEETNELTNLGICLSALSLEPRVGKMVIMSYLIGCAKASSSMAVAMSHKSLFTIPPPSMRKVSDMAKVKLSERSNSDQITSLNVLRNRDIVAKRGPGALAGWCRQNYLNFSSLNMISELRHVVSRELEGLGFPPCSQNGYHNRNGDFNPAFLQASICAGLYPNVAYRRTGDVNFSTLTNRKAKIHLGSVNAVKSQLLSTKCQVAENQVEFVVFGEMVKGKAMFTMENTTHLVSPIPLLLLCGQLHVKQIRFAPAGLTLTDVNSTSTTQKSILSLDDWLVFLCEPEIASALVVLRNRLDSAFSRITSDPTNFTDLPAAEKDAVETLSLVLNSSHNAAPSK</sequence>
<evidence type="ECO:0000259" key="5">
    <source>
        <dbReference type="PROSITE" id="PS51192"/>
    </source>
</evidence>
<gene>
    <name evidence="7" type="ORF">ACHAW5_001225</name>
</gene>
<dbReference type="Pfam" id="PF00271">
    <property type="entry name" value="Helicase_C"/>
    <property type="match status" value="1"/>
</dbReference>
<name>A0ABD3MGC7_9STRA</name>
<evidence type="ECO:0000256" key="2">
    <source>
        <dbReference type="ARBA" id="ARBA00022840"/>
    </source>
</evidence>
<evidence type="ECO:0000259" key="6">
    <source>
        <dbReference type="PROSITE" id="PS51194"/>
    </source>
</evidence>
<dbReference type="InterPro" id="IPR011545">
    <property type="entry name" value="DEAD/DEAH_box_helicase_dom"/>
</dbReference>
<dbReference type="CDD" id="cd18791">
    <property type="entry name" value="SF2_C_RHA"/>
    <property type="match status" value="1"/>
</dbReference>
<dbReference type="SMART" id="SM00487">
    <property type="entry name" value="DEXDc"/>
    <property type="match status" value="1"/>
</dbReference>
<dbReference type="PANTHER" id="PTHR18934">
    <property type="entry name" value="ATP-DEPENDENT RNA HELICASE"/>
    <property type="match status" value="1"/>
</dbReference>
<evidence type="ECO:0000313" key="7">
    <source>
        <dbReference type="EMBL" id="KAL3762632.1"/>
    </source>
</evidence>
<dbReference type="InterPro" id="IPR027417">
    <property type="entry name" value="P-loop_NTPase"/>
</dbReference>
<dbReference type="SMART" id="SM00393">
    <property type="entry name" value="R3H"/>
    <property type="match status" value="1"/>
</dbReference>
<dbReference type="GO" id="GO:0005524">
    <property type="term" value="F:ATP binding"/>
    <property type="evidence" value="ECO:0007669"/>
    <property type="project" value="UniProtKB-KW"/>
</dbReference>
<evidence type="ECO:0008006" key="9">
    <source>
        <dbReference type="Google" id="ProtNLM"/>
    </source>
</evidence>
<dbReference type="PANTHER" id="PTHR18934:SF213">
    <property type="entry name" value="3'-5' RNA HELICASE YTHDC2"/>
    <property type="match status" value="1"/>
</dbReference>
<dbReference type="InterPro" id="IPR007502">
    <property type="entry name" value="Helicase-assoc_dom"/>
</dbReference>
<dbReference type="Pfam" id="PF01424">
    <property type="entry name" value="R3H"/>
    <property type="match status" value="1"/>
</dbReference>
<dbReference type="InterPro" id="IPR001650">
    <property type="entry name" value="Helicase_C-like"/>
</dbReference>
<keyword evidence="8" id="KW-1185">Reference proteome</keyword>
<dbReference type="InterPro" id="IPR036867">
    <property type="entry name" value="R3H_dom_sf"/>
</dbReference>
<feature type="compositionally biased region" description="Gly residues" evidence="3">
    <location>
        <begin position="10"/>
        <end position="31"/>
    </location>
</feature>
<dbReference type="PROSITE" id="PS51194">
    <property type="entry name" value="HELICASE_CTER"/>
    <property type="match status" value="1"/>
</dbReference>
<dbReference type="SUPFAM" id="SSF52540">
    <property type="entry name" value="P-loop containing nucleoside triphosphate hydrolases"/>
    <property type="match status" value="1"/>
</dbReference>
<organism evidence="7 8">
    <name type="scientific">Stephanodiscus triporus</name>
    <dbReference type="NCBI Taxonomy" id="2934178"/>
    <lineage>
        <taxon>Eukaryota</taxon>
        <taxon>Sar</taxon>
        <taxon>Stramenopiles</taxon>
        <taxon>Ochrophyta</taxon>
        <taxon>Bacillariophyta</taxon>
        <taxon>Coscinodiscophyceae</taxon>
        <taxon>Thalassiosirophycidae</taxon>
        <taxon>Stephanodiscales</taxon>
        <taxon>Stephanodiscaceae</taxon>
        <taxon>Stephanodiscus</taxon>
    </lineage>
</organism>
<dbReference type="GO" id="GO:0003676">
    <property type="term" value="F:nucleic acid binding"/>
    <property type="evidence" value="ECO:0007669"/>
    <property type="project" value="UniProtKB-UniRule"/>
</dbReference>
<dbReference type="CDD" id="cd17917">
    <property type="entry name" value="DEXHc_RHA-like"/>
    <property type="match status" value="1"/>
</dbReference>
<dbReference type="SMART" id="SM00490">
    <property type="entry name" value="HELICc"/>
    <property type="match status" value="1"/>
</dbReference>
<evidence type="ECO:0000313" key="8">
    <source>
        <dbReference type="Proteomes" id="UP001530315"/>
    </source>
</evidence>
<reference evidence="7 8" key="1">
    <citation type="submission" date="2024-10" db="EMBL/GenBank/DDBJ databases">
        <title>Updated reference genomes for cyclostephanoid diatoms.</title>
        <authorList>
            <person name="Roberts W.R."/>
            <person name="Alverson A.J."/>
        </authorList>
    </citation>
    <scope>NUCLEOTIDE SEQUENCE [LARGE SCALE GENOMIC DNA]</scope>
    <source>
        <strain evidence="7 8">AJA276-08</strain>
    </source>
</reference>
<keyword evidence="2" id="KW-0067">ATP-binding</keyword>
<feature type="domain" description="Helicase C-terminal" evidence="6">
    <location>
        <begin position="803"/>
        <end position="979"/>
    </location>
</feature>
<feature type="region of interest" description="Disordered" evidence="3">
    <location>
        <begin position="1"/>
        <end position="122"/>
    </location>
</feature>
<dbReference type="PROSITE" id="PS51192">
    <property type="entry name" value="HELICASE_ATP_BIND_1"/>
    <property type="match status" value="1"/>
</dbReference>
<dbReference type="Gene3D" id="3.30.1370.50">
    <property type="entry name" value="R3H-like domain"/>
    <property type="match status" value="1"/>
</dbReference>
<dbReference type="Pfam" id="PF07717">
    <property type="entry name" value="OB_NTP_bind"/>
    <property type="match status" value="1"/>
</dbReference>
<dbReference type="InterPro" id="IPR011709">
    <property type="entry name" value="DEAD-box_helicase_OB_fold"/>
</dbReference>
<dbReference type="Gene3D" id="3.40.50.300">
    <property type="entry name" value="P-loop containing nucleotide triphosphate hydrolases"/>
    <property type="match status" value="2"/>
</dbReference>
<dbReference type="PROSITE" id="PS51061">
    <property type="entry name" value="R3H"/>
    <property type="match status" value="1"/>
</dbReference>
<dbReference type="Proteomes" id="UP001530315">
    <property type="component" value="Unassembled WGS sequence"/>
</dbReference>
<protein>
    <recommendedName>
        <fullName evidence="9">RNA helicase</fullName>
    </recommendedName>
</protein>
<feature type="compositionally biased region" description="Low complexity" evidence="3">
    <location>
        <begin position="75"/>
        <end position="91"/>
    </location>
</feature>
<dbReference type="Pfam" id="PF00270">
    <property type="entry name" value="DEAD"/>
    <property type="match status" value="1"/>
</dbReference>
<dbReference type="Gene3D" id="1.20.120.1080">
    <property type="match status" value="1"/>
</dbReference>
<feature type="region of interest" description="Disordered" evidence="3">
    <location>
        <begin position="543"/>
        <end position="576"/>
    </location>
</feature>
<feature type="compositionally biased region" description="Basic and acidic residues" evidence="3">
    <location>
        <begin position="108"/>
        <end position="122"/>
    </location>
</feature>
<evidence type="ECO:0000256" key="1">
    <source>
        <dbReference type="ARBA" id="ARBA00022741"/>
    </source>
</evidence>
<dbReference type="EMBL" id="JALLAZ020001822">
    <property type="protein sequence ID" value="KAL3762632.1"/>
    <property type="molecule type" value="Genomic_DNA"/>
</dbReference>
<dbReference type="InterPro" id="IPR014001">
    <property type="entry name" value="Helicase_ATP-bd"/>
</dbReference>
<evidence type="ECO:0000256" key="3">
    <source>
        <dbReference type="SAM" id="MobiDB-lite"/>
    </source>
</evidence>
<keyword evidence="1" id="KW-0547">Nucleotide-binding</keyword>
<comment type="caution">
    <text evidence="7">The sequence shown here is derived from an EMBL/GenBank/DDBJ whole genome shotgun (WGS) entry which is preliminary data.</text>
</comment>
<proteinExistence type="predicted"/>
<dbReference type="SMART" id="SM00847">
    <property type="entry name" value="HA2"/>
    <property type="match status" value="1"/>
</dbReference>
<feature type="domain" description="Helicase ATP-binding" evidence="5">
    <location>
        <begin position="347"/>
        <end position="533"/>
    </location>
</feature>
<accession>A0ABD3MGC7</accession>
<dbReference type="SUPFAM" id="SSF82708">
    <property type="entry name" value="R3H domain"/>
    <property type="match status" value="1"/>
</dbReference>
<evidence type="ECO:0000259" key="4">
    <source>
        <dbReference type="PROSITE" id="PS51061"/>
    </source>
</evidence>